<evidence type="ECO:0000256" key="6">
    <source>
        <dbReference type="ARBA" id="ARBA00022679"/>
    </source>
</evidence>
<dbReference type="OrthoDB" id="1912779at2759"/>
<evidence type="ECO:0000256" key="3">
    <source>
        <dbReference type="ARBA" id="ARBA00001946"/>
    </source>
</evidence>
<evidence type="ECO:0000256" key="8">
    <source>
        <dbReference type="PROSITE-ProRule" id="PRU00706"/>
    </source>
</evidence>
<accession>A0A4Y7L483</accession>
<comment type="caution">
    <text evidence="8">Lacks conserved residue(s) required for the propagation of feature annotation.</text>
</comment>
<dbReference type="PANTHER" id="PTHR11349">
    <property type="entry name" value="NUCLEOSIDE DIPHOSPHATE KINASE"/>
    <property type="match status" value="1"/>
</dbReference>
<evidence type="ECO:0000256" key="1">
    <source>
        <dbReference type="ARBA" id="ARBA00000082"/>
    </source>
</evidence>
<evidence type="ECO:0000256" key="7">
    <source>
        <dbReference type="ARBA" id="ARBA00022777"/>
    </source>
</evidence>
<dbReference type="PROSITE" id="PS51374">
    <property type="entry name" value="NDPK_LIKE"/>
    <property type="match status" value="1"/>
</dbReference>
<organism evidence="11 12">
    <name type="scientific">Papaver somniferum</name>
    <name type="common">Opium poppy</name>
    <dbReference type="NCBI Taxonomy" id="3469"/>
    <lineage>
        <taxon>Eukaryota</taxon>
        <taxon>Viridiplantae</taxon>
        <taxon>Streptophyta</taxon>
        <taxon>Embryophyta</taxon>
        <taxon>Tracheophyta</taxon>
        <taxon>Spermatophyta</taxon>
        <taxon>Magnoliopsida</taxon>
        <taxon>Ranunculales</taxon>
        <taxon>Papaveraceae</taxon>
        <taxon>Papaveroideae</taxon>
        <taxon>Papaver</taxon>
    </lineage>
</organism>
<feature type="region of interest" description="Disordered" evidence="9">
    <location>
        <begin position="1"/>
        <end position="43"/>
    </location>
</feature>
<dbReference type="SUPFAM" id="SSF54919">
    <property type="entry name" value="Nucleoside diphosphate kinase, NDK"/>
    <property type="match status" value="1"/>
</dbReference>
<dbReference type="Proteomes" id="UP000316621">
    <property type="component" value="Chromosome 9"/>
</dbReference>
<comment type="cofactor">
    <cofactor evidence="3">
        <name>Mg(2+)</name>
        <dbReference type="ChEBI" id="CHEBI:18420"/>
    </cofactor>
</comment>
<dbReference type="Gene3D" id="3.30.70.141">
    <property type="entry name" value="Nucleoside diphosphate kinase-like domain"/>
    <property type="match status" value="1"/>
</dbReference>
<dbReference type="Pfam" id="PF00334">
    <property type="entry name" value="NDK"/>
    <property type="match status" value="1"/>
</dbReference>
<dbReference type="GO" id="GO:0004550">
    <property type="term" value="F:nucleoside diphosphate kinase activity"/>
    <property type="evidence" value="ECO:0007669"/>
    <property type="project" value="UniProtKB-EC"/>
</dbReference>
<evidence type="ECO:0000259" key="10">
    <source>
        <dbReference type="Pfam" id="PF00334"/>
    </source>
</evidence>
<feature type="compositionally biased region" description="Basic and acidic residues" evidence="9">
    <location>
        <begin position="23"/>
        <end position="43"/>
    </location>
</feature>
<reference evidence="11 12" key="1">
    <citation type="journal article" date="2018" name="Science">
        <title>The opium poppy genome and morphinan production.</title>
        <authorList>
            <person name="Guo L."/>
            <person name="Winzer T."/>
            <person name="Yang X."/>
            <person name="Li Y."/>
            <person name="Ning Z."/>
            <person name="He Z."/>
            <person name="Teodor R."/>
            <person name="Lu Y."/>
            <person name="Bowser T.A."/>
            <person name="Graham I.A."/>
            <person name="Ye K."/>
        </authorList>
    </citation>
    <scope>NUCLEOTIDE SEQUENCE [LARGE SCALE GENOMIC DNA]</scope>
    <source>
        <strain evidence="12">cv. HN1</strain>
        <tissue evidence="11">Leaves</tissue>
    </source>
</reference>
<feature type="compositionally biased region" description="Basic and acidic residues" evidence="9">
    <location>
        <begin position="1"/>
        <end position="14"/>
    </location>
</feature>
<keyword evidence="12" id="KW-1185">Reference proteome</keyword>
<keyword evidence="7" id="KW-0418">Kinase</keyword>
<comment type="catalytic activity">
    <reaction evidence="1">
        <text>a 2'-deoxyribonucleoside 5'-diphosphate + ATP = a 2'-deoxyribonucleoside 5'-triphosphate + ADP</text>
        <dbReference type="Rhea" id="RHEA:44640"/>
        <dbReference type="ChEBI" id="CHEBI:30616"/>
        <dbReference type="ChEBI" id="CHEBI:61560"/>
        <dbReference type="ChEBI" id="CHEBI:73316"/>
        <dbReference type="ChEBI" id="CHEBI:456216"/>
        <dbReference type="EC" id="2.7.4.6"/>
    </reaction>
</comment>
<dbReference type="EMBL" id="CM010723">
    <property type="protein sequence ID" value="RZC79442.1"/>
    <property type="molecule type" value="Genomic_DNA"/>
</dbReference>
<dbReference type="EC" id="2.7.4.6" evidence="5"/>
<dbReference type="InterPro" id="IPR034907">
    <property type="entry name" value="NDK-like_dom"/>
</dbReference>
<dbReference type="InterPro" id="IPR036850">
    <property type="entry name" value="NDK-like_dom_sf"/>
</dbReference>
<evidence type="ECO:0000256" key="5">
    <source>
        <dbReference type="ARBA" id="ARBA00012966"/>
    </source>
</evidence>
<dbReference type="Gramene" id="RZC79442">
    <property type="protein sequence ID" value="RZC79442"/>
    <property type="gene ID" value="C5167_003620"/>
</dbReference>
<keyword evidence="6" id="KW-0808">Transferase</keyword>
<protein>
    <recommendedName>
        <fullName evidence="5">nucleoside-diphosphate kinase</fullName>
        <ecNumber evidence="5">2.7.4.6</ecNumber>
    </recommendedName>
</protein>
<comment type="similarity">
    <text evidence="4 8">Belongs to the NDK family.</text>
</comment>
<sequence>MDTIQEKELNEEKKQTKKTKKKNAWEKRKEMNAREKRKEMNAREKKEEEEVEFAFVLCLPFVFRRRVVGLVLKEFTQIGLKLLDLRLVSVSTKFIDAHFEKEGRSVLKTTEFAYLGVGPFLAMKLEGNDAIKEACRAIANWKFRSTVYISATVEKALEDAATWFRDDASDSLQKAMKRNRMIFNHPDHGICGGLPVQIAQSIVKYTRIAFSLSSITQRFVLIKPKAFEEGIVPELLSTIESNCLYMKGLKLVKKSEVPDSVAWSDDNSSSSGETQAEEFGIALIACLPGLMFDTEGSLIIGKDHVSREFVFVSAAAESSLKFVKEFFEFGVVGWLDPSIPPGFHGGYFDSTLTGLEFEDQDPDMTNLINEFKRTWLEFEDQDAPEMDKHFQILDLIS</sequence>
<evidence type="ECO:0000313" key="11">
    <source>
        <dbReference type="EMBL" id="RZC79442.1"/>
    </source>
</evidence>
<evidence type="ECO:0000313" key="12">
    <source>
        <dbReference type="Proteomes" id="UP000316621"/>
    </source>
</evidence>
<name>A0A4Y7L483_PAPSO</name>
<evidence type="ECO:0000256" key="9">
    <source>
        <dbReference type="SAM" id="MobiDB-lite"/>
    </source>
</evidence>
<evidence type="ECO:0000256" key="2">
    <source>
        <dbReference type="ARBA" id="ARBA00000937"/>
    </source>
</evidence>
<gene>
    <name evidence="11" type="ORF">C5167_003620</name>
</gene>
<proteinExistence type="inferred from homology"/>
<comment type="catalytic activity">
    <reaction evidence="2">
        <text>a ribonucleoside 5'-diphosphate + ATP = a ribonucleoside 5'-triphosphate + ADP</text>
        <dbReference type="Rhea" id="RHEA:18113"/>
        <dbReference type="ChEBI" id="CHEBI:30616"/>
        <dbReference type="ChEBI" id="CHEBI:57930"/>
        <dbReference type="ChEBI" id="CHEBI:61557"/>
        <dbReference type="ChEBI" id="CHEBI:456216"/>
        <dbReference type="EC" id="2.7.4.6"/>
    </reaction>
</comment>
<evidence type="ECO:0000256" key="4">
    <source>
        <dbReference type="ARBA" id="ARBA00008142"/>
    </source>
</evidence>
<feature type="domain" description="Nucleoside diphosphate kinase-like" evidence="10">
    <location>
        <begin position="54"/>
        <end position="138"/>
    </location>
</feature>
<dbReference type="AlphaFoldDB" id="A0A4Y7L483"/>